<sequence>MALFLAPTGYRSASVTVLSDYLCAAGITFEIDTYVKFSSATMVLKQLDLLLAAYNKTVPVSRFETPTPANMNHQQLSQSTHGSSTNTLSSAHFLAQFWNHTCYTMHMIPKPDIERLGHSKLSLIT</sequence>
<dbReference type="Gramene" id="KZN08188">
    <property type="protein sequence ID" value="KZN08188"/>
    <property type="gene ID" value="DCAR_001253"/>
</dbReference>
<name>A0A166FUF9_DAUCS</name>
<evidence type="ECO:0000256" key="1">
    <source>
        <dbReference type="SAM" id="MobiDB-lite"/>
    </source>
</evidence>
<keyword evidence="3" id="KW-1185">Reference proteome</keyword>
<dbReference type="AlphaFoldDB" id="A0A166FUF9"/>
<evidence type="ECO:0000313" key="3">
    <source>
        <dbReference type="Proteomes" id="UP000077755"/>
    </source>
</evidence>
<reference evidence="2" key="1">
    <citation type="journal article" date="2016" name="Nat. Genet.">
        <title>A high-quality carrot genome assembly provides new insights into carotenoid accumulation and asterid genome evolution.</title>
        <authorList>
            <person name="Iorizzo M."/>
            <person name="Ellison S."/>
            <person name="Senalik D."/>
            <person name="Zeng P."/>
            <person name="Satapoomin P."/>
            <person name="Huang J."/>
            <person name="Bowman M."/>
            <person name="Iovene M."/>
            <person name="Sanseverino W."/>
            <person name="Cavagnaro P."/>
            <person name="Yildiz M."/>
            <person name="Macko-Podgorni A."/>
            <person name="Moranska E."/>
            <person name="Grzebelus E."/>
            <person name="Grzebelus D."/>
            <person name="Ashrafi H."/>
            <person name="Zheng Z."/>
            <person name="Cheng S."/>
            <person name="Spooner D."/>
            <person name="Van Deynze A."/>
            <person name="Simon P."/>
        </authorList>
    </citation>
    <scope>NUCLEOTIDE SEQUENCE</scope>
    <source>
        <tissue evidence="2">Leaf</tissue>
    </source>
</reference>
<reference evidence="2" key="2">
    <citation type="submission" date="2022-03" db="EMBL/GenBank/DDBJ databases">
        <title>Draft title - Genomic analysis of global carrot germplasm unveils the trajectory of domestication and the origin of high carotenoid orange carrot.</title>
        <authorList>
            <person name="Iorizzo M."/>
            <person name="Ellison S."/>
            <person name="Senalik D."/>
            <person name="Macko-Podgorni A."/>
            <person name="Grzebelus D."/>
            <person name="Bostan H."/>
            <person name="Rolling W."/>
            <person name="Curaba J."/>
            <person name="Simon P."/>
        </authorList>
    </citation>
    <scope>NUCLEOTIDE SEQUENCE</scope>
    <source>
        <tissue evidence="2">Leaf</tissue>
    </source>
</reference>
<dbReference type="Proteomes" id="UP000077755">
    <property type="component" value="Chromosome 1"/>
</dbReference>
<accession>A0A166FUF9</accession>
<protein>
    <submittedName>
        <fullName evidence="2">Uncharacterized protein</fullName>
    </submittedName>
</protein>
<feature type="compositionally biased region" description="Polar residues" evidence="1">
    <location>
        <begin position="67"/>
        <end position="84"/>
    </location>
</feature>
<organism evidence="2 3">
    <name type="scientific">Daucus carota subsp. sativus</name>
    <name type="common">Carrot</name>
    <dbReference type="NCBI Taxonomy" id="79200"/>
    <lineage>
        <taxon>Eukaryota</taxon>
        <taxon>Viridiplantae</taxon>
        <taxon>Streptophyta</taxon>
        <taxon>Embryophyta</taxon>
        <taxon>Tracheophyta</taxon>
        <taxon>Spermatophyta</taxon>
        <taxon>Magnoliopsida</taxon>
        <taxon>eudicotyledons</taxon>
        <taxon>Gunneridae</taxon>
        <taxon>Pentapetalae</taxon>
        <taxon>asterids</taxon>
        <taxon>campanulids</taxon>
        <taxon>Apiales</taxon>
        <taxon>Apiaceae</taxon>
        <taxon>Apioideae</taxon>
        <taxon>Scandiceae</taxon>
        <taxon>Daucinae</taxon>
        <taxon>Daucus</taxon>
        <taxon>Daucus sect. Daucus</taxon>
    </lineage>
</organism>
<gene>
    <name evidence="2" type="ORF">DCAR_0100675</name>
</gene>
<feature type="region of interest" description="Disordered" evidence="1">
    <location>
        <begin position="65"/>
        <end position="84"/>
    </location>
</feature>
<evidence type="ECO:0000313" key="2">
    <source>
        <dbReference type="EMBL" id="WOG81524.1"/>
    </source>
</evidence>
<proteinExistence type="predicted"/>
<dbReference type="EMBL" id="CP093343">
    <property type="protein sequence ID" value="WOG81524.1"/>
    <property type="molecule type" value="Genomic_DNA"/>
</dbReference>